<sequence length="411" mass="43759">MTMASLSRVLPTDARVRIQCTSRLPSLTTRRSQAQSLDSIKLFPVGKTGVSLRVQSSKPLSSVFALESASSRSSKVVCNAAADLSGESSPKELSQYEKTIELLTTLFPLWVILGTLVGIFKPSLVTWLETDLFTLGLGFLMLSMGLTLTFEDFRRCLRNPWTVGVGFLAQYMIKPVLGFLIAMTLKLSAPLATGLILVSCCPGGQASNVATYISKGNVALSVLMTTCSTIGAIIMTPLLTKLLAGQLVPVDAAGLALSTFQVVLVPTIVGVLANEFFPKFTSKIISVTPLIGVILTTLLCASPIGQVSEVLKTQGAQLILPVALLHAAAFAIGYWISKFSFGESTSRTISIECGMQSSALGFLLAQKHFTNPLVAVPSAVSVVCMALGGSGLAVFWRNQPIPEDDKDDFKE</sequence>
<evidence type="ECO:0000256" key="3">
    <source>
        <dbReference type="ARBA" id="ARBA00006528"/>
    </source>
</evidence>
<feature type="transmembrane region" description="Helical" evidence="7">
    <location>
        <begin position="218"/>
        <end position="240"/>
    </location>
</feature>
<feature type="transmembrane region" description="Helical" evidence="7">
    <location>
        <begin position="132"/>
        <end position="150"/>
    </location>
</feature>
<feature type="transmembrane region" description="Helical" evidence="7">
    <location>
        <begin position="375"/>
        <end position="396"/>
    </location>
</feature>
<comment type="similarity">
    <text evidence="3">Belongs to the bile acid:sodium symporter (BASS) (TC 2.A.28) family.</text>
</comment>
<dbReference type="InterPro" id="IPR004710">
    <property type="entry name" value="Bilac:Na_transpt"/>
</dbReference>
<gene>
    <name evidence="8" type="primary">A05p008830.1_BraROA</name>
    <name evidence="8" type="ORF">IGI04_017881</name>
</gene>
<dbReference type="InterPro" id="IPR002657">
    <property type="entry name" value="BilAc:Na_symport/Acr3"/>
</dbReference>
<feature type="transmembrane region" description="Helical" evidence="7">
    <location>
        <begin position="316"/>
        <end position="337"/>
    </location>
</feature>
<dbReference type="Proteomes" id="UP000823674">
    <property type="component" value="Chromosome A05"/>
</dbReference>
<evidence type="ECO:0000313" key="9">
    <source>
        <dbReference type="Proteomes" id="UP000823674"/>
    </source>
</evidence>
<accession>A0ABQ7MBC1</accession>
<dbReference type="NCBIfam" id="TIGR00841">
    <property type="entry name" value="bass"/>
    <property type="match status" value="1"/>
</dbReference>
<evidence type="ECO:0000256" key="1">
    <source>
        <dbReference type="ARBA" id="ARBA00004119"/>
    </source>
</evidence>
<dbReference type="InterPro" id="IPR038770">
    <property type="entry name" value="Na+/solute_symporter_sf"/>
</dbReference>
<evidence type="ECO:0000256" key="7">
    <source>
        <dbReference type="SAM" id="Phobius"/>
    </source>
</evidence>
<evidence type="ECO:0000313" key="8">
    <source>
        <dbReference type="EMBL" id="KAG5396067.1"/>
    </source>
</evidence>
<comment type="subcellular location">
    <subcellularLocation>
        <location evidence="2">Membrane</location>
        <topology evidence="2">Multi-pass membrane protein</topology>
    </subcellularLocation>
    <subcellularLocation>
        <location evidence="1">Plastid</location>
        <location evidence="1">Chloroplast envelope</location>
    </subcellularLocation>
</comment>
<feature type="transmembrane region" description="Helical" evidence="7">
    <location>
        <begin position="162"/>
        <end position="181"/>
    </location>
</feature>
<feature type="transmembrane region" description="Helical" evidence="7">
    <location>
        <begin position="100"/>
        <end position="120"/>
    </location>
</feature>
<evidence type="ECO:0000256" key="5">
    <source>
        <dbReference type="ARBA" id="ARBA00022989"/>
    </source>
</evidence>
<keyword evidence="5 7" id="KW-1133">Transmembrane helix</keyword>
<dbReference type="Gene3D" id="1.20.1530.20">
    <property type="match status" value="1"/>
</dbReference>
<evidence type="ECO:0000256" key="6">
    <source>
        <dbReference type="ARBA" id="ARBA00023136"/>
    </source>
</evidence>
<organism evidence="8 9">
    <name type="scientific">Brassica rapa subsp. trilocularis</name>
    <dbReference type="NCBI Taxonomy" id="1813537"/>
    <lineage>
        <taxon>Eukaryota</taxon>
        <taxon>Viridiplantae</taxon>
        <taxon>Streptophyta</taxon>
        <taxon>Embryophyta</taxon>
        <taxon>Tracheophyta</taxon>
        <taxon>Spermatophyta</taxon>
        <taxon>Magnoliopsida</taxon>
        <taxon>eudicotyledons</taxon>
        <taxon>Gunneridae</taxon>
        <taxon>Pentapetalae</taxon>
        <taxon>rosids</taxon>
        <taxon>malvids</taxon>
        <taxon>Brassicales</taxon>
        <taxon>Brassicaceae</taxon>
        <taxon>Brassiceae</taxon>
        <taxon>Brassica</taxon>
    </lineage>
</organism>
<dbReference type="EMBL" id="JADBGQ010000005">
    <property type="protein sequence ID" value="KAG5396067.1"/>
    <property type="molecule type" value="Genomic_DNA"/>
</dbReference>
<protein>
    <submittedName>
        <fullName evidence="8">Uncharacterized protein</fullName>
    </submittedName>
</protein>
<feature type="transmembrane region" description="Helical" evidence="7">
    <location>
        <begin position="187"/>
        <end position="206"/>
    </location>
</feature>
<dbReference type="PANTHER" id="PTHR10361">
    <property type="entry name" value="SODIUM-BILE ACID COTRANSPORTER"/>
    <property type="match status" value="1"/>
</dbReference>
<name>A0ABQ7MBC1_BRACM</name>
<dbReference type="Pfam" id="PF01758">
    <property type="entry name" value="SBF"/>
    <property type="match status" value="1"/>
</dbReference>
<evidence type="ECO:0000256" key="4">
    <source>
        <dbReference type="ARBA" id="ARBA00022692"/>
    </source>
</evidence>
<feature type="transmembrane region" description="Helical" evidence="7">
    <location>
        <begin position="284"/>
        <end position="304"/>
    </location>
</feature>
<dbReference type="PANTHER" id="PTHR10361:SF62">
    <property type="entry name" value="SODIUM_PYRUVATE COTRANSPORTER BASS2, CHLOROPLASTIC"/>
    <property type="match status" value="1"/>
</dbReference>
<reference evidence="8 9" key="1">
    <citation type="submission" date="2021-03" db="EMBL/GenBank/DDBJ databases">
        <authorList>
            <person name="King G.J."/>
            <person name="Bancroft I."/>
            <person name="Baten A."/>
            <person name="Bloomfield J."/>
            <person name="Borpatragohain P."/>
            <person name="He Z."/>
            <person name="Irish N."/>
            <person name="Irwin J."/>
            <person name="Liu K."/>
            <person name="Mauleon R.P."/>
            <person name="Moore J."/>
            <person name="Morris R."/>
            <person name="Ostergaard L."/>
            <person name="Wang B."/>
            <person name="Wells R."/>
        </authorList>
    </citation>
    <scope>NUCLEOTIDE SEQUENCE [LARGE SCALE GENOMIC DNA]</scope>
    <source>
        <strain evidence="8">R-o-18</strain>
        <tissue evidence="8">Leaf</tissue>
    </source>
</reference>
<feature type="transmembrane region" description="Helical" evidence="7">
    <location>
        <begin position="252"/>
        <end position="272"/>
    </location>
</feature>
<keyword evidence="4 7" id="KW-0812">Transmembrane</keyword>
<keyword evidence="6 7" id="KW-0472">Membrane</keyword>
<evidence type="ECO:0000256" key="2">
    <source>
        <dbReference type="ARBA" id="ARBA00004141"/>
    </source>
</evidence>
<comment type="caution">
    <text evidence="8">The sequence shown here is derived from an EMBL/GenBank/DDBJ whole genome shotgun (WGS) entry which is preliminary data.</text>
</comment>
<keyword evidence="9" id="KW-1185">Reference proteome</keyword>
<proteinExistence type="inferred from homology"/>